<dbReference type="RefSeq" id="WP_379687190.1">
    <property type="nucleotide sequence ID" value="NZ_JBHLYW010000022.1"/>
</dbReference>
<dbReference type="Pfam" id="PF00583">
    <property type="entry name" value="Acetyltransf_1"/>
    <property type="match status" value="1"/>
</dbReference>
<proteinExistence type="predicted"/>
<protein>
    <submittedName>
        <fullName evidence="3">GNAT family N-acetyltransferase</fullName>
        <ecNumber evidence="3">2.3.-.-</ecNumber>
    </submittedName>
</protein>
<dbReference type="PANTHER" id="PTHR13947">
    <property type="entry name" value="GNAT FAMILY N-ACETYLTRANSFERASE"/>
    <property type="match status" value="1"/>
</dbReference>
<feature type="domain" description="N-acetyltransferase" evidence="2">
    <location>
        <begin position="5"/>
        <end position="151"/>
    </location>
</feature>
<evidence type="ECO:0000256" key="1">
    <source>
        <dbReference type="ARBA" id="ARBA00022679"/>
    </source>
</evidence>
<dbReference type="Gene3D" id="3.40.630.30">
    <property type="match status" value="1"/>
</dbReference>
<dbReference type="InterPro" id="IPR016181">
    <property type="entry name" value="Acyl_CoA_acyltransferase"/>
</dbReference>
<evidence type="ECO:0000313" key="3">
    <source>
        <dbReference type="EMBL" id="MFC0079536.1"/>
    </source>
</evidence>
<keyword evidence="1 3" id="KW-0808">Transferase</keyword>
<comment type="caution">
    <text evidence="3">The sequence shown here is derived from an EMBL/GenBank/DDBJ whole genome shotgun (WGS) entry which is preliminary data.</text>
</comment>
<reference evidence="3 4" key="1">
    <citation type="submission" date="2024-09" db="EMBL/GenBank/DDBJ databases">
        <authorList>
            <person name="Sun Q."/>
            <person name="Mori K."/>
        </authorList>
    </citation>
    <scope>NUCLEOTIDE SEQUENCE [LARGE SCALE GENOMIC DNA]</scope>
    <source>
        <strain evidence="3 4">CGMCC 1.12926</strain>
    </source>
</reference>
<keyword evidence="3" id="KW-0012">Acyltransferase</keyword>
<dbReference type="EMBL" id="JBHLYW010000022">
    <property type="protein sequence ID" value="MFC0079536.1"/>
    <property type="molecule type" value="Genomic_DNA"/>
</dbReference>
<accession>A0ABV6BVQ9</accession>
<dbReference type="CDD" id="cd04301">
    <property type="entry name" value="NAT_SF"/>
    <property type="match status" value="1"/>
</dbReference>
<dbReference type="Proteomes" id="UP001589734">
    <property type="component" value="Unassembled WGS sequence"/>
</dbReference>
<dbReference type="EC" id="2.3.-.-" evidence="3"/>
<dbReference type="SUPFAM" id="SSF55729">
    <property type="entry name" value="Acyl-CoA N-acyltransferases (Nat)"/>
    <property type="match status" value="1"/>
</dbReference>
<name>A0ABV6BVQ9_9FLAO</name>
<gene>
    <name evidence="3" type="ORF">ACFFLS_20995</name>
</gene>
<evidence type="ECO:0000313" key="4">
    <source>
        <dbReference type="Proteomes" id="UP001589734"/>
    </source>
</evidence>
<sequence>MSHKIQIREFDYQDKDEVMEIFKQNVPRYFAVSEIKEFEDYLESDIEKYFVAEIEGEIVGAGGVNFADNKTIGQMSWGFIKPKFHGCGFGSKLVKHRIDYLKSIITVEKIALGTSQHTYKFYEKNGFVLKEVRKDYWAKDFDLYDMIYDNEHK</sequence>
<dbReference type="InterPro" id="IPR050769">
    <property type="entry name" value="NAT_camello-type"/>
</dbReference>
<evidence type="ECO:0000259" key="2">
    <source>
        <dbReference type="PROSITE" id="PS51186"/>
    </source>
</evidence>
<dbReference type="PANTHER" id="PTHR13947:SF37">
    <property type="entry name" value="LD18367P"/>
    <property type="match status" value="1"/>
</dbReference>
<dbReference type="InterPro" id="IPR000182">
    <property type="entry name" value="GNAT_dom"/>
</dbReference>
<dbReference type="PROSITE" id="PS51186">
    <property type="entry name" value="GNAT"/>
    <property type="match status" value="1"/>
</dbReference>
<dbReference type="GO" id="GO:0016746">
    <property type="term" value="F:acyltransferase activity"/>
    <property type="evidence" value="ECO:0007669"/>
    <property type="project" value="UniProtKB-KW"/>
</dbReference>
<keyword evidence="4" id="KW-1185">Reference proteome</keyword>
<organism evidence="3 4">
    <name type="scientific">Flavobacterium procerum</name>
    <dbReference type="NCBI Taxonomy" id="1455569"/>
    <lineage>
        <taxon>Bacteria</taxon>
        <taxon>Pseudomonadati</taxon>
        <taxon>Bacteroidota</taxon>
        <taxon>Flavobacteriia</taxon>
        <taxon>Flavobacteriales</taxon>
        <taxon>Flavobacteriaceae</taxon>
        <taxon>Flavobacterium</taxon>
    </lineage>
</organism>